<dbReference type="Proteomes" id="UP000534286">
    <property type="component" value="Unassembled WGS sequence"/>
</dbReference>
<dbReference type="EMBL" id="JACHJU010000002">
    <property type="protein sequence ID" value="MBB4941382.1"/>
    <property type="molecule type" value="Genomic_DNA"/>
</dbReference>
<dbReference type="CDD" id="cd00293">
    <property type="entry name" value="USP-like"/>
    <property type="match status" value="2"/>
</dbReference>
<feature type="domain" description="UspA" evidence="2">
    <location>
        <begin position="154"/>
        <end position="286"/>
    </location>
</feature>
<dbReference type="PANTHER" id="PTHR46268">
    <property type="entry name" value="STRESS RESPONSE PROTEIN NHAX"/>
    <property type="match status" value="1"/>
</dbReference>
<dbReference type="PANTHER" id="PTHR46268:SF6">
    <property type="entry name" value="UNIVERSAL STRESS PROTEIN UP12"/>
    <property type="match status" value="1"/>
</dbReference>
<evidence type="ECO:0000313" key="3">
    <source>
        <dbReference type="EMBL" id="MBB4941382.1"/>
    </source>
</evidence>
<dbReference type="InterPro" id="IPR006016">
    <property type="entry name" value="UspA"/>
</dbReference>
<dbReference type="Pfam" id="PF00582">
    <property type="entry name" value="Usp"/>
    <property type="match status" value="2"/>
</dbReference>
<gene>
    <name evidence="3" type="ORF">FHR32_005759</name>
</gene>
<dbReference type="AlphaFoldDB" id="A0A7W7WBD1"/>
<feature type="domain" description="UspA" evidence="2">
    <location>
        <begin position="12"/>
        <end position="142"/>
    </location>
</feature>
<protein>
    <submittedName>
        <fullName evidence="3">Nucleotide-binding universal stress UspA family protein</fullName>
    </submittedName>
</protein>
<dbReference type="SUPFAM" id="SSF52402">
    <property type="entry name" value="Adenine nucleotide alpha hydrolases-like"/>
    <property type="match status" value="2"/>
</dbReference>
<comment type="similarity">
    <text evidence="1">Belongs to the universal stress protein A family.</text>
</comment>
<sequence>MKIEHVLAGFVPESRGKDGLALAVLLARQTGARLTVAYVHTPAWTTPGPGRIDAEWRAYVTAEAARTLEQARLLLADVRDLPIDYVLDGNRGSGRGLVQLAGRTRADVVVIGPAPGGVRGRIRLGSTADQLLHASPVPVALAPRGYGGEHPPEIRRLTVAYRRDPASDQAVLEAATLAARMGVPLRLITLVVHSGQQARMDEETLNRLRETVTADLRAAARGHGRLEVAVEVLEGRNVATALGGTDCEGVMLICASSETGPLRRVFVGDISSKIIRSASCPVMMLPRNPPKKPGIIGKQGKL</sequence>
<dbReference type="Gene3D" id="3.40.50.12370">
    <property type="match status" value="1"/>
</dbReference>
<accession>A0A7W7WBD1</accession>
<name>A0A7W7WBD1_9ACTN</name>
<reference evidence="3 4" key="1">
    <citation type="submission" date="2020-08" db="EMBL/GenBank/DDBJ databases">
        <title>Sequencing the genomes of 1000 actinobacteria strains.</title>
        <authorList>
            <person name="Klenk H.-P."/>
        </authorList>
    </citation>
    <scope>NUCLEOTIDE SEQUENCE [LARGE SCALE GENOMIC DNA]</scope>
    <source>
        <strain evidence="3 4">DSM 43023</strain>
    </source>
</reference>
<evidence type="ECO:0000256" key="1">
    <source>
        <dbReference type="ARBA" id="ARBA00008791"/>
    </source>
</evidence>
<evidence type="ECO:0000259" key="2">
    <source>
        <dbReference type="Pfam" id="PF00582"/>
    </source>
</evidence>
<organism evidence="3 4">
    <name type="scientific">Streptosporangium album</name>
    <dbReference type="NCBI Taxonomy" id="47479"/>
    <lineage>
        <taxon>Bacteria</taxon>
        <taxon>Bacillati</taxon>
        <taxon>Actinomycetota</taxon>
        <taxon>Actinomycetes</taxon>
        <taxon>Streptosporangiales</taxon>
        <taxon>Streptosporangiaceae</taxon>
        <taxon>Streptosporangium</taxon>
    </lineage>
</organism>
<dbReference type="RefSeq" id="WP_184757481.1">
    <property type="nucleotide sequence ID" value="NZ_BAABEK010000032.1"/>
</dbReference>
<keyword evidence="4" id="KW-1185">Reference proteome</keyword>
<comment type="caution">
    <text evidence="3">The sequence shown here is derived from an EMBL/GenBank/DDBJ whole genome shotgun (WGS) entry which is preliminary data.</text>
</comment>
<proteinExistence type="inferred from homology"/>
<evidence type="ECO:0000313" key="4">
    <source>
        <dbReference type="Proteomes" id="UP000534286"/>
    </source>
</evidence>